<keyword evidence="12" id="KW-0732">Signal</keyword>
<evidence type="ECO:0000256" key="9">
    <source>
        <dbReference type="ARBA" id="ARBA00022968"/>
    </source>
</evidence>
<keyword evidence="11" id="KW-0472">Membrane</keyword>
<evidence type="ECO:0000256" key="1">
    <source>
        <dbReference type="ARBA" id="ARBA00004606"/>
    </source>
</evidence>
<evidence type="ECO:0000313" key="15">
    <source>
        <dbReference type="Proteomes" id="UP001189429"/>
    </source>
</evidence>
<feature type="domain" description="Fringe-like glycosyltransferase" evidence="13">
    <location>
        <begin position="138"/>
        <end position="286"/>
    </location>
</feature>
<feature type="chain" id="PRO_5045076494" description="N-acetylgalactosaminide beta-1,3-galactosyltransferase" evidence="12">
    <location>
        <begin position="28"/>
        <end position="402"/>
    </location>
</feature>
<sequence>MARPPRAVAALLLLPLLLALLAALCLAALLVRPAPTGAEGLLPAARRLMDEAAAWAEGEELSKWAHRVLKGGKSPVGLVGDDRPEWKTPLKRGNPSLPRMVRQGANRVKFERNVNLDDLMIQYLDVAGGAGRGEGGPRIFCSVWTYDKNHDGLAKAVWETWAQRCDGYVAYSNVEDLRIGAINMTVTGPRANNGKENMIKKARLVWQHMYRHYLLDYDYFYQAGDDAYLIVDNLRALLREPQWADPNAEGVPLYLGRPMAHDVNLGVMNIGGPGVVLNRRALHLLGSRFDLGHCGLGMAGWSEDVETTKCFKQLGVIPQDTRDTLNRELFHPFTPSTHAGMNMTHVQMIEHGWYTRGSYSLQDGFDCCSPHSVSFHYCPADLIYKLDEGLYGKSVSGRLAQP</sequence>
<dbReference type="PANTHER" id="PTHR23033">
    <property type="entry name" value="BETA1,3-GALACTOSYLTRANSFERASE"/>
    <property type="match status" value="1"/>
</dbReference>
<dbReference type="Pfam" id="PF02434">
    <property type="entry name" value="Fringe"/>
    <property type="match status" value="1"/>
</dbReference>
<dbReference type="EMBL" id="CAUYUJ010016971">
    <property type="protein sequence ID" value="CAK0870531.1"/>
    <property type="molecule type" value="Genomic_DNA"/>
</dbReference>
<evidence type="ECO:0000256" key="12">
    <source>
        <dbReference type="SAM" id="SignalP"/>
    </source>
</evidence>
<keyword evidence="15" id="KW-1185">Reference proteome</keyword>
<accession>A0ABN9VC71</accession>
<keyword evidence="6" id="KW-0808">Transferase</keyword>
<keyword evidence="8" id="KW-0547">Nucleotide-binding</keyword>
<dbReference type="PANTHER" id="PTHR23033:SF14">
    <property type="entry name" value="GLYCOPROTEIN-N-ACETYLGALACTOSAMINE 3-BETA-GALACTOSYLTRANSFERASE 1-RELATED"/>
    <property type="match status" value="1"/>
</dbReference>
<protein>
    <recommendedName>
        <fullName evidence="4">N-acetylgalactosaminide beta-1,3-galactosyltransferase</fullName>
        <ecNumber evidence="4">2.4.1.122</ecNumber>
    </recommendedName>
</protein>
<dbReference type="Gene3D" id="3.90.550.50">
    <property type="match status" value="1"/>
</dbReference>
<evidence type="ECO:0000256" key="10">
    <source>
        <dbReference type="ARBA" id="ARBA00022989"/>
    </source>
</evidence>
<evidence type="ECO:0000256" key="7">
    <source>
        <dbReference type="ARBA" id="ARBA00022692"/>
    </source>
</evidence>
<organism evidence="14 15">
    <name type="scientific">Prorocentrum cordatum</name>
    <dbReference type="NCBI Taxonomy" id="2364126"/>
    <lineage>
        <taxon>Eukaryota</taxon>
        <taxon>Sar</taxon>
        <taxon>Alveolata</taxon>
        <taxon>Dinophyceae</taxon>
        <taxon>Prorocentrales</taxon>
        <taxon>Prorocentraceae</taxon>
        <taxon>Prorocentrum</taxon>
    </lineage>
</organism>
<name>A0ABN9VC71_9DINO</name>
<evidence type="ECO:0000256" key="8">
    <source>
        <dbReference type="ARBA" id="ARBA00022741"/>
    </source>
</evidence>
<proteinExistence type="inferred from homology"/>
<evidence type="ECO:0000256" key="2">
    <source>
        <dbReference type="ARBA" id="ARBA00004922"/>
    </source>
</evidence>
<keyword evidence="10" id="KW-1133">Transmembrane helix</keyword>
<comment type="pathway">
    <text evidence="2">Protein modification; protein glycosylation.</text>
</comment>
<evidence type="ECO:0000256" key="4">
    <source>
        <dbReference type="ARBA" id="ARBA00012557"/>
    </source>
</evidence>
<keyword evidence="5" id="KW-0328">Glycosyltransferase</keyword>
<evidence type="ECO:0000256" key="5">
    <source>
        <dbReference type="ARBA" id="ARBA00022676"/>
    </source>
</evidence>
<gene>
    <name evidence="14" type="ORF">PCOR1329_LOCUS56610</name>
</gene>
<keyword evidence="7" id="KW-0812">Transmembrane</keyword>
<dbReference type="Proteomes" id="UP001189429">
    <property type="component" value="Unassembled WGS sequence"/>
</dbReference>
<keyword evidence="9" id="KW-0735">Signal-anchor</keyword>
<dbReference type="EC" id="2.4.1.122" evidence="4"/>
<evidence type="ECO:0000313" key="14">
    <source>
        <dbReference type="EMBL" id="CAK0870531.1"/>
    </source>
</evidence>
<evidence type="ECO:0000256" key="11">
    <source>
        <dbReference type="ARBA" id="ARBA00023136"/>
    </source>
</evidence>
<dbReference type="InterPro" id="IPR026050">
    <property type="entry name" value="C1GALT1/C1GALT1_chp1"/>
</dbReference>
<comment type="similarity">
    <text evidence="3">Belongs to the glycosyltransferase 31 family. Beta3-Gal-T subfamily.</text>
</comment>
<feature type="signal peptide" evidence="12">
    <location>
        <begin position="1"/>
        <end position="27"/>
    </location>
</feature>
<comment type="subcellular location">
    <subcellularLocation>
        <location evidence="1">Membrane</location>
        <topology evidence="1">Single-pass type II membrane protein</topology>
    </subcellularLocation>
</comment>
<evidence type="ECO:0000256" key="6">
    <source>
        <dbReference type="ARBA" id="ARBA00022679"/>
    </source>
</evidence>
<evidence type="ECO:0000259" key="13">
    <source>
        <dbReference type="Pfam" id="PF02434"/>
    </source>
</evidence>
<evidence type="ECO:0000256" key="3">
    <source>
        <dbReference type="ARBA" id="ARBA00006462"/>
    </source>
</evidence>
<dbReference type="InterPro" id="IPR003378">
    <property type="entry name" value="Fringe-like_glycosylTrfase"/>
</dbReference>
<comment type="caution">
    <text evidence="14">The sequence shown here is derived from an EMBL/GenBank/DDBJ whole genome shotgun (WGS) entry which is preliminary data.</text>
</comment>
<reference evidence="14" key="1">
    <citation type="submission" date="2023-10" db="EMBL/GenBank/DDBJ databases">
        <authorList>
            <person name="Chen Y."/>
            <person name="Shah S."/>
            <person name="Dougan E. K."/>
            <person name="Thang M."/>
            <person name="Chan C."/>
        </authorList>
    </citation>
    <scope>NUCLEOTIDE SEQUENCE [LARGE SCALE GENOMIC DNA]</scope>
</reference>